<comment type="similarity">
    <text evidence="6">Belongs to the MoeA family.</text>
</comment>
<dbReference type="EC" id="2.7.7.75" evidence="4"/>
<dbReference type="SUPFAM" id="SSF63867">
    <property type="entry name" value="MoeA C-terminal domain-like"/>
    <property type="match status" value="1"/>
</dbReference>
<dbReference type="GO" id="GO:0046872">
    <property type="term" value="F:metal ion binding"/>
    <property type="evidence" value="ECO:0007669"/>
    <property type="project" value="UniProtKB-UniRule"/>
</dbReference>
<dbReference type="SUPFAM" id="SSF53218">
    <property type="entry name" value="Molybdenum cofactor biosynthesis proteins"/>
    <property type="match status" value="1"/>
</dbReference>
<keyword evidence="6" id="KW-0460">Magnesium</keyword>
<evidence type="ECO:0000259" key="8">
    <source>
        <dbReference type="SMART" id="SM00852"/>
    </source>
</evidence>
<keyword evidence="6" id="KW-0808">Transferase</keyword>
<dbReference type="Proteomes" id="UP000266841">
    <property type="component" value="Unassembled WGS sequence"/>
</dbReference>
<dbReference type="GO" id="GO:0061598">
    <property type="term" value="F:molybdopterin adenylyltransferase activity"/>
    <property type="evidence" value="ECO:0007669"/>
    <property type="project" value="UniProtKB-UniRule"/>
</dbReference>
<evidence type="ECO:0000256" key="2">
    <source>
        <dbReference type="ARBA" id="ARBA00007589"/>
    </source>
</evidence>
<feature type="compositionally biased region" description="Polar residues" evidence="7">
    <location>
        <begin position="71"/>
        <end position="80"/>
    </location>
</feature>
<gene>
    <name evidence="9" type="ORF">THAOC_06385</name>
</gene>
<keyword evidence="6" id="KW-0500">Molybdenum</keyword>
<comment type="pathway">
    <text evidence="1 6">Cofactor biosynthesis; molybdopterin biosynthesis.</text>
</comment>
<dbReference type="CDD" id="cd00887">
    <property type="entry name" value="MoeA"/>
    <property type="match status" value="1"/>
</dbReference>
<evidence type="ECO:0000256" key="3">
    <source>
        <dbReference type="ARBA" id="ARBA00008339"/>
    </source>
</evidence>
<dbReference type="InterPro" id="IPR036425">
    <property type="entry name" value="MoaB/Mog-like_dom_sf"/>
</dbReference>
<comment type="similarity">
    <text evidence="2">In the N-terminal section; belongs to the MoaB/Mog family.</text>
</comment>
<dbReference type="Gene3D" id="2.40.340.10">
    <property type="entry name" value="MoeA, C-terminal, domain IV"/>
    <property type="match status" value="1"/>
</dbReference>
<dbReference type="Gene3D" id="3.90.105.10">
    <property type="entry name" value="Molybdopterin biosynthesis moea protein, domain 2"/>
    <property type="match status" value="1"/>
</dbReference>
<protein>
    <recommendedName>
        <fullName evidence="4">molybdopterin adenylyltransferase</fullName>
        <ecNumber evidence="4">2.7.7.75</ecNumber>
    </recommendedName>
</protein>
<dbReference type="InterPro" id="IPR005111">
    <property type="entry name" value="MoeA_C_domain_IV"/>
</dbReference>
<dbReference type="eggNOG" id="KOG2371">
    <property type="taxonomic scope" value="Eukaryota"/>
</dbReference>
<name>K0TLT1_THAOC</name>
<dbReference type="Pfam" id="PF00994">
    <property type="entry name" value="MoCF_biosynth"/>
    <property type="match status" value="1"/>
</dbReference>
<dbReference type="OrthoDB" id="4349954at2759"/>
<dbReference type="PANTHER" id="PTHR10192:SF5">
    <property type="entry name" value="GEPHYRIN"/>
    <property type="match status" value="1"/>
</dbReference>
<dbReference type="SMART" id="SM00852">
    <property type="entry name" value="MoCF_biosynth"/>
    <property type="match status" value="1"/>
</dbReference>
<dbReference type="GO" id="GO:0005524">
    <property type="term" value="F:ATP binding"/>
    <property type="evidence" value="ECO:0007669"/>
    <property type="project" value="UniProtKB-UniRule"/>
</dbReference>
<accession>K0TLT1</accession>
<keyword evidence="5 6" id="KW-0501">Molybdenum cofactor biosynthesis</keyword>
<feature type="domain" description="MoaB/Mog" evidence="8">
    <location>
        <begin position="312"/>
        <end position="471"/>
    </location>
</feature>
<evidence type="ECO:0000256" key="4">
    <source>
        <dbReference type="ARBA" id="ARBA00012509"/>
    </source>
</evidence>
<comment type="caution">
    <text evidence="9">The sequence shown here is derived from an EMBL/GenBank/DDBJ whole genome shotgun (WGS) entry which is preliminary data.</text>
</comment>
<evidence type="ECO:0000313" key="10">
    <source>
        <dbReference type="Proteomes" id="UP000266841"/>
    </source>
</evidence>
<comment type="similarity">
    <text evidence="3">In the C-terminal section; belongs to the MoeA family.</text>
</comment>
<dbReference type="InterPro" id="IPR005110">
    <property type="entry name" value="MoeA_linker/N"/>
</dbReference>
<comment type="catalytic activity">
    <reaction evidence="6">
        <text>adenylyl-molybdopterin + molybdate = Mo-molybdopterin + AMP + H(+)</text>
        <dbReference type="Rhea" id="RHEA:35047"/>
        <dbReference type="ChEBI" id="CHEBI:15378"/>
        <dbReference type="ChEBI" id="CHEBI:36264"/>
        <dbReference type="ChEBI" id="CHEBI:62727"/>
        <dbReference type="ChEBI" id="CHEBI:71302"/>
        <dbReference type="ChEBI" id="CHEBI:456215"/>
    </reaction>
</comment>
<comment type="function">
    <text evidence="6">Catalyzes two steps in the biosynthesis of the molybdenum cofactor. In the first step, molybdopterin is adenylated. Subsequently, molybdate is inserted into adenylated molybdopterin and AMP is released.</text>
</comment>
<proteinExistence type="inferred from homology"/>
<dbReference type="InterPro" id="IPR038987">
    <property type="entry name" value="MoeA-like"/>
</dbReference>
<feature type="region of interest" description="Disordered" evidence="7">
    <location>
        <begin position="52"/>
        <end position="101"/>
    </location>
</feature>
<dbReference type="SUPFAM" id="SSF63882">
    <property type="entry name" value="MoeA N-terminal region -like"/>
    <property type="match status" value="1"/>
</dbReference>
<dbReference type="GO" id="GO:0061599">
    <property type="term" value="F:molybdopterin molybdotransferase activity"/>
    <property type="evidence" value="ECO:0007669"/>
    <property type="project" value="UniProtKB-UniRule"/>
</dbReference>
<dbReference type="InterPro" id="IPR001453">
    <property type="entry name" value="MoaB/Mog_dom"/>
</dbReference>
<dbReference type="AlphaFoldDB" id="K0TLT1"/>
<sequence>MDLAVGLAVLRADCDWPAGAGGRLWDREAANGGILLEPLLIGNKMEKCAEVGSSKKTSDMDMMKSKPKTTGESIDSSININDEAAAPPSPSHSPPPAKPQLPMIPVPLALQIVLTETARSIYHQEASHVSVSSHEMLLGRASAEDLRAPEPGYLDYNASIMDGYAIRTGDLDDARTQYGRLSRDEKKTFVLSFDLVGRVYAGDDGAGEIASSKRPAIYITTGAVVPDGYDAVVPIEETEAKDSSTVQIVSSHVESVLDTKPMTWVRPIGCDIAAGSVVLARGEIVQPVHVALAAQVGLRLADIKVRRLPRIGVLSTGNELTPAFGQPTKIGQGKIPDVNRPMLLTQLAAYGNCIPVDLGIVSDEDSSSISKLLDDALWSESCTENVDVLVTTGGISMGEKDVMAKVFVEGMNGKLHFGRMNMKPGKPTTFITIDRKSDQGAMRRKLIFALPGNPVSASVCTELLVRPCLDLIHDSVASDEDEESFVNHGADHARVHEEVMAELASDIKLDQGRPEYRRVALRRMASADGPSQYTYQATSTGVQRSSRVMSLRGADGLMILPRGGSRGCGFDVATKGMQFPVLLLRPLSSNSRTCFKDSMHHASWKSKSESRQQNQKSNLRLGIIICQPEGQNRSGDVAEILSKLGPVEVSTTCELPKTGELGNALRDAINGADMKDTNTIFVVVPSSTNRIFKLGIEVSHCLRQVISKPATSVALKMRKIAASCDKLAGLFENTVGTVRDGSAVVVSCTDIGLAQTADSMKPLLCHTVSLLDR</sequence>
<reference evidence="9 10" key="1">
    <citation type="journal article" date="2012" name="Genome Biol.">
        <title>Genome and low-iron response of an oceanic diatom adapted to chronic iron limitation.</title>
        <authorList>
            <person name="Lommer M."/>
            <person name="Specht M."/>
            <person name="Roy A.S."/>
            <person name="Kraemer L."/>
            <person name="Andreson R."/>
            <person name="Gutowska M.A."/>
            <person name="Wolf J."/>
            <person name="Bergner S.V."/>
            <person name="Schilhabel M.B."/>
            <person name="Klostermeier U.C."/>
            <person name="Beiko R.G."/>
            <person name="Rosenstiel P."/>
            <person name="Hippler M."/>
            <person name="Laroche J."/>
        </authorList>
    </citation>
    <scope>NUCLEOTIDE SEQUENCE [LARGE SCALE GENOMIC DNA]</scope>
    <source>
        <strain evidence="9 10">CCMP1005</strain>
    </source>
</reference>
<dbReference type="PANTHER" id="PTHR10192">
    <property type="entry name" value="MOLYBDOPTERIN BIOSYNTHESIS PROTEIN"/>
    <property type="match status" value="1"/>
</dbReference>
<keyword evidence="10" id="KW-1185">Reference proteome</keyword>
<comment type="catalytic activity">
    <reaction evidence="6">
        <text>molybdopterin + ATP + H(+) = adenylyl-molybdopterin + diphosphate</text>
        <dbReference type="Rhea" id="RHEA:31331"/>
        <dbReference type="ChEBI" id="CHEBI:15378"/>
        <dbReference type="ChEBI" id="CHEBI:30616"/>
        <dbReference type="ChEBI" id="CHEBI:33019"/>
        <dbReference type="ChEBI" id="CHEBI:58698"/>
        <dbReference type="ChEBI" id="CHEBI:62727"/>
    </reaction>
</comment>
<keyword evidence="6" id="KW-0479">Metal-binding</keyword>
<dbReference type="Gene3D" id="3.40.980.10">
    <property type="entry name" value="MoaB/Mog-like domain"/>
    <property type="match status" value="1"/>
</dbReference>
<feature type="compositionally biased region" description="Pro residues" evidence="7">
    <location>
        <begin position="87"/>
        <end position="101"/>
    </location>
</feature>
<dbReference type="InterPro" id="IPR036135">
    <property type="entry name" value="MoeA_linker/N_sf"/>
</dbReference>
<evidence type="ECO:0000313" key="9">
    <source>
        <dbReference type="EMBL" id="EJK72117.1"/>
    </source>
</evidence>
<organism evidence="9 10">
    <name type="scientific">Thalassiosira oceanica</name>
    <name type="common">Marine diatom</name>
    <dbReference type="NCBI Taxonomy" id="159749"/>
    <lineage>
        <taxon>Eukaryota</taxon>
        <taxon>Sar</taxon>
        <taxon>Stramenopiles</taxon>
        <taxon>Ochrophyta</taxon>
        <taxon>Bacillariophyta</taxon>
        <taxon>Coscinodiscophyceae</taxon>
        <taxon>Thalassiosirophycidae</taxon>
        <taxon>Thalassiosirales</taxon>
        <taxon>Thalassiosiraceae</taxon>
        <taxon>Thalassiosira</taxon>
    </lineage>
</organism>
<dbReference type="GO" id="GO:0005829">
    <property type="term" value="C:cytosol"/>
    <property type="evidence" value="ECO:0007669"/>
    <property type="project" value="TreeGrafter"/>
</dbReference>
<evidence type="ECO:0000256" key="7">
    <source>
        <dbReference type="SAM" id="MobiDB-lite"/>
    </source>
</evidence>
<dbReference type="InterPro" id="IPR036688">
    <property type="entry name" value="MoeA_C_domain_IV_sf"/>
</dbReference>
<evidence type="ECO:0000256" key="5">
    <source>
        <dbReference type="ARBA" id="ARBA00023150"/>
    </source>
</evidence>
<dbReference type="OMA" id="GRMNMKP"/>
<dbReference type="EMBL" id="AGNL01006355">
    <property type="protein sequence ID" value="EJK72117.1"/>
    <property type="molecule type" value="Genomic_DNA"/>
</dbReference>
<dbReference type="Pfam" id="PF03454">
    <property type="entry name" value="MoeA_C"/>
    <property type="match status" value="1"/>
</dbReference>
<dbReference type="GO" id="GO:0006777">
    <property type="term" value="P:Mo-molybdopterin cofactor biosynthetic process"/>
    <property type="evidence" value="ECO:0007669"/>
    <property type="project" value="UniProtKB-UniRule"/>
</dbReference>
<dbReference type="Gene3D" id="2.170.190.11">
    <property type="entry name" value="Molybdopterin biosynthesis moea protein, domain 3"/>
    <property type="match status" value="1"/>
</dbReference>
<evidence type="ECO:0000256" key="6">
    <source>
        <dbReference type="RuleBase" id="RU365090"/>
    </source>
</evidence>
<dbReference type="UniPathway" id="UPA00344"/>
<dbReference type="Pfam" id="PF03453">
    <property type="entry name" value="MoeA_N"/>
    <property type="match status" value="1"/>
</dbReference>
<evidence type="ECO:0000256" key="1">
    <source>
        <dbReference type="ARBA" id="ARBA00005046"/>
    </source>
</evidence>
<comment type="cofactor">
    <cofactor evidence="6">
        <name>Mg(2+)</name>
        <dbReference type="ChEBI" id="CHEBI:18420"/>
    </cofactor>
</comment>